<sequence length="337" mass="36886">MQNKKKSLLIAVVALVLLSAVLILLLATNSPEDAAQLSSSEEKILLQSDQQVTSIAVQTPNESYTILPVEGSGEDAQWQIADLEGIPQSQTKYSDLMSICAKLEYTQKLENPKELSVYGLEEPAAKAQISYADGSSTLLLVGNVTTDGTGVYCKLDNDSSIYICSAINGQKFTRDLLSYVDLSLVPKIDSDSTPGIESVSIERYEDGTSYTVERRANEEDAESTALWLTSPREYQLAEEDAKTLLALISSFSADETVAIHPSPDQMTEYGFSQPTARIRYTINGSDYTLLIGKGIEYSEEEDTLGLGGTGSYYIQLEGRDVIYTVSIDNLGWLNLQY</sequence>
<feature type="domain" description="DUF4340" evidence="1">
    <location>
        <begin position="78"/>
        <end position="274"/>
    </location>
</feature>
<reference evidence="2 3" key="2">
    <citation type="submission" date="2009-02" db="EMBL/GenBank/DDBJ databases">
        <title>Draft genome sequence of Clostridium methylpentosum (DSM 5476).</title>
        <authorList>
            <person name="Sudarsanam P."/>
            <person name="Ley R."/>
            <person name="Guruge J."/>
            <person name="Turnbaugh P.J."/>
            <person name="Mahowald M."/>
            <person name="Liep D."/>
            <person name="Gordon J."/>
        </authorList>
    </citation>
    <scope>NUCLEOTIDE SEQUENCE [LARGE SCALE GENOMIC DNA]</scope>
    <source>
        <strain evidence="2 3">DSM 5476</strain>
    </source>
</reference>
<reference evidence="2 3" key="1">
    <citation type="submission" date="2009-01" db="EMBL/GenBank/DDBJ databases">
        <authorList>
            <person name="Fulton L."/>
            <person name="Clifton S."/>
            <person name="Fulton B."/>
            <person name="Xu J."/>
            <person name="Minx P."/>
            <person name="Pepin K.H."/>
            <person name="Johnson M."/>
            <person name="Bhonagiri V."/>
            <person name="Nash W.E."/>
            <person name="Mardis E.R."/>
            <person name="Wilson R.K."/>
        </authorList>
    </citation>
    <scope>NUCLEOTIDE SEQUENCE [LARGE SCALE GENOMIC DNA]</scope>
    <source>
        <strain evidence="2 3">DSM 5476</strain>
    </source>
</reference>
<organism evidence="2 3">
    <name type="scientific">[Clostridium] methylpentosum DSM 5476</name>
    <dbReference type="NCBI Taxonomy" id="537013"/>
    <lineage>
        <taxon>Bacteria</taxon>
        <taxon>Bacillati</taxon>
        <taxon>Bacillota</taxon>
        <taxon>Clostridia</taxon>
        <taxon>Eubacteriales</taxon>
        <taxon>Oscillospiraceae</taxon>
        <taxon>Oscillospiraceae incertae sedis</taxon>
    </lineage>
</organism>
<gene>
    <name evidence="2" type="ORF">CLOSTMETH_00418</name>
</gene>
<evidence type="ECO:0000313" key="3">
    <source>
        <dbReference type="Proteomes" id="UP000003340"/>
    </source>
</evidence>
<comment type="caution">
    <text evidence="2">The sequence shown here is derived from an EMBL/GenBank/DDBJ whole genome shotgun (WGS) entry which is preliminary data.</text>
</comment>
<protein>
    <recommendedName>
        <fullName evidence="1">DUF4340 domain-containing protein</fullName>
    </recommendedName>
</protein>
<evidence type="ECO:0000313" key="2">
    <source>
        <dbReference type="EMBL" id="EEG31950.1"/>
    </source>
</evidence>
<dbReference type="eggNOG" id="ENOG5032V6S">
    <property type="taxonomic scope" value="Bacteria"/>
</dbReference>
<keyword evidence="3" id="KW-1185">Reference proteome</keyword>
<evidence type="ECO:0000259" key="1">
    <source>
        <dbReference type="Pfam" id="PF14238"/>
    </source>
</evidence>
<proteinExistence type="predicted"/>
<dbReference type="AlphaFoldDB" id="C0E9C0"/>
<name>C0E9C0_9FIRM</name>
<dbReference type="Proteomes" id="UP000003340">
    <property type="component" value="Unassembled WGS sequence"/>
</dbReference>
<dbReference type="InterPro" id="IPR025641">
    <property type="entry name" value="DUF4340"/>
</dbReference>
<dbReference type="Pfam" id="PF14238">
    <property type="entry name" value="DUF4340"/>
    <property type="match status" value="1"/>
</dbReference>
<accession>C0E9C0</accession>
<dbReference type="HOGENOM" id="CLU_062184_0_0_9"/>
<dbReference type="STRING" id="537013.CLOSTMETH_00418"/>
<dbReference type="EMBL" id="ACEC01000019">
    <property type="protein sequence ID" value="EEG31950.1"/>
    <property type="molecule type" value="Genomic_DNA"/>
</dbReference>